<dbReference type="KEGG" id="pnd:Pla175_07850"/>
<feature type="chain" id="PRO_5021850139" description="Ice-binding protein C-terminal domain-containing protein" evidence="2">
    <location>
        <begin position="20"/>
        <end position="421"/>
    </location>
</feature>
<dbReference type="InterPro" id="IPR002105">
    <property type="entry name" value="Dockerin_1_rpt"/>
</dbReference>
<dbReference type="Pfam" id="PF07589">
    <property type="entry name" value="PEP-CTERM"/>
    <property type="match status" value="1"/>
</dbReference>
<evidence type="ECO:0000313" key="4">
    <source>
        <dbReference type="EMBL" id="QDU87425.1"/>
    </source>
</evidence>
<dbReference type="Pfam" id="PF00404">
    <property type="entry name" value="Dockerin_1"/>
    <property type="match status" value="1"/>
</dbReference>
<dbReference type="EMBL" id="CP036291">
    <property type="protein sequence ID" value="QDU87425.1"/>
    <property type="molecule type" value="Genomic_DNA"/>
</dbReference>
<dbReference type="GO" id="GO:0004553">
    <property type="term" value="F:hydrolase activity, hydrolyzing O-glycosyl compounds"/>
    <property type="evidence" value="ECO:0007669"/>
    <property type="project" value="InterPro"/>
</dbReference>
<proteinExistence type="predicted"/>
<dbReference type="AlphaFoldDB" id="A0A518D7J7"/>
<dbReference type="Gene3D" id="2.120.10.30">
    <property type="entry name" value="TolB, C-terminal domain"/>
    <property type="match status" value="1"/>
</dbReference>
<dbReference type="GO" id="GO:0000272">
    <property type="term" value="P:polysaccharide catabolic process"/>
    <property type="evidence" value="ECO:0007669"/>
    <property type="project" value="InterPro"/>
</dbReference>
<sequence length="421" mass="43304" precursor="true">MKKLLITAALCAIAPHASFGDILTLQAFGFAGGQVVRYDELTGAQVPGWSFNPQGVNPSVGQLSGLETHNGVGYVSSLNTGQVLQFDLASGAPIGSGVFATLPQEPDDPRLSEDPPRGPEPSALRVGPDGLLYVADGFGTSILRYNLQTGALVDRVVDGLAGVGGIGFSSTDALLSTSNTLGSGLNTIYTGGGDPPSVLTPGAATNLYGPNSLLVNADDSFLVTDLLSNYIFRFGADGSPQGPFAEIEYPSDVDPMNPPIGASFSSNFPSDMRRDAEGNVLVVNLGISSVVQGAAKNYGSLLRYAPDGTLIERLADSLFAPSSIALVDGLTGTPGDFNRDGLVDAGDYAMWTAGLGRQVTPGSNADGNFDGVIDAADYTVWRDNLPAPLDASAASVPEPASEVLALAALLAGVGYRTRRGC</sequence>
<dbReference type="Gene3D" id="1.10.1330.10">
    <property type="entry name" value="Dockerin domain"/>
    <property type="match status" value="1"/>
</dbReference>
<dbReference type="InterPro" id="IPR036439">
    <property type="entry name" value="Dockerin_dom_sf"/>
</dbReference>
<gene>
    <name evidence="4" type="ORF">Pla175_07850</name>
</gene>
<feature type="compositionally biased region" description="Basic and acidic residues" evidence="1">
    <location>
        <begin position="107"/>
        <end position="117"/>
    </location>
</feature>
<name>A0A518D7J7_9BACT</name>
<protein>
    <recommendedName>
        <fullName evidence="3">Ice-binding protein C-terminal domain-containing protein</fullName>
    </recommendedName>
</protein>
<evidence type="ECO:0000313" key="5">
    <source>
        <dbReference type="Proteomes" id="UP000317429"/>
    </source>
</evidence>
<accession>A0A518D7J7</accession>
<dbReference type="SUPFAM" id="SSF63829">
    <property type="entry name" value="Calcium-dependent phosphotriesterase"/>
    <property type="match status" value="1"/>
</dbReference>
<reference evidence="4 5" key="1">
    <citation type="submission" date="2019-02" db="EMBL/GenBank/DDBJ databases">
        <title>Deep-cultivation of Planctomycetes and their phenomic and genomic characterization uncovers novel biology.</title>
        <authorList>
            <person name="Wiegand S."/>
            <person name="Jogler M."/>
            <person name="Boedeker C."/>
            <person name="Pinto D."/>
            <person name="Vollmers J."/>
            <person name="Rivas-Marin E."/>
            <person name="Kohn T."/>
            <person name="Peeters S.H."/>
            <person name="Heuer A."/>
            <person name="Rast P."/>
            <person name="Oberbeckmann S."/>
            <person name="Bunk B."/>
            <person name="Jeske O."/>
            <person name="Meyerdierks A."/>
            <person name="Storesund J.E."/>
            <person name="Kallscheuer N."/>
            <person name="Luecker S."/>
            <person name="Lage O.M."/>
            <person name="Pohl T."/>
            <person name="Merkel B.J."/>
            <person name="Hornburger P."/>
            <person name="Mueller R.-W."/>
            <person name="Bruemmer F."/>
            <person name="Labrenz M."/>
            <person name="Spormann A.M."/>
            <person name="Op den Camp H."/>
            <person name="Overmann J."/>
            <person name="Amann R."/>
            <person name="Jetten M.S.M."/>
            <person name="Mascher T."/>
            <person name="Medema M.H."/>
            <person name="Devos D.P."/>
            <person name="Kaster A.-K."/>
            <person name="Ovreas L."/>
            <person name="Rohde M."/>
            <person name="Galperin M.Y."/>
            <person name="Jogler C."/>
        </authorList>
    </citation>
    <scope>NUCLEOTIDE SEQUENCE [LARGE SCALE GENOMIC DNA]</scope>
    <source>
        <strain evidence="4 5">Pla175</strain>
    </source>
</reference>
<feature type="domain" description="Ice-binding protein C-terminal" evidence="3">
    <location>
        <begin position="395"/>
        <end position="419"/>
    </location>
</feature>
<dbReference type="PROSITE" id="PS00018">
    <property type="entry name" value="EF_HAND_1"/>
    <property type="match status" value="1"/>
</dbReference>
<dbReference type="OrthoDB" id="254354at2"/>
<evidence type="ECO:0000259" key="3">
    <source>
        <dbReference type="Pfam" id="PF07589"/>
    </source>
</evidence>
<dbReference type="RefSeq" id="WP_145281388.1">
    <property type="nucleotide sequence ID" value="NZ_CP036291.1"/>
</dbReference>
<evidence type="ECO:0000256" key="1">
    <source>
        <dbReference type="SAM" id="MobiDB-lite"/>
    </source>
</evidence>
<feature type="signal peptide" evidence="2">
    <location>
        <begin position="1"/>
        <end position="19"/>
    </location>
</feature>
<dbReference type="Proteomes" id="UP000317429">
    <property type="component" value="Chromosome"/>
</dbReference>
<dbReference type="InterPro" id="IPR018247">
    <property type="entry name" value="EF_Hand_1_Ca_BS"/>
</dbReference>
<dbReference type="InterPro" id="IPR013424">
    <property type="entry name" value="Ice-binding_C"/>
</dbReference>
<dbReference type="SUPFAM" id="SSF63446">
    <property type="entry name" value="Type I dockerin domain"/>
    <property type="match status" value="1"/>
</dbReference>
<evidence type="ECO:0000256" key="2">
    <source>
        <dbReference type="SAM" id="SignalP"/>
    </source>
</evidence>
<organism evidence="4 5">
    <name type="scientific">Pirellulimonas nuda</name>
    <dbReference type="NCBI Taxonomy" id="2528009"/>
    <lineage>
        <taxon>Bacteria</taxon>
        <taxon>Pseudomonadati</taxon>
        <taxon>Planctomycetota</taxon>
        <taxon>Planctomycetia</taxon>
        <taxon>Pirellulales</taxon>
        <taxon>Lacipirellulaceae</taxon>
        <taxon>Pirellulimonas</taxon>
    </lineage>
</organism>
<dbReference type="InterPro" id="IPR011042">
    <property type="entry name" value="6-blade_b-propeller_TolB-like"/>
</dbReference>
<keyword evidence="5" id="KW-1185">Reference proteome</keyword>
<feature type="region of interest" description="Disordered" evidence="1">
    <location>
        <begin position="99"/>
        <end position="125"/>
    </location>
</feature>
<keyword evidence="2" id="KW-0732">Signal</keyword>